<reference evidence="2" key="2">
    <citation type="submission" date="2020-09" db="EMBL/GenBank/DDBJ databases">
        <authorList>
            <person name="Sun Q."/>
            <person name="Zhou Y."/>
        </authorList>
    </citation>
    <scope>NUCLEOTIDE SEQUENCE</scope>
    <source>
        <strain evidence="2">CGMCC 4.7430</strain>
    </source>
</reference>
<protein>
    <submittedName>
        <fullName evidence="2">Uncharacterized protein</fullName>
    </submittedName>
</protein>
<keyword evidence="1" id="KW-0812">Transmembrane</keyword>
<keyword evidence="3" id="KW-1185">Reference proteome</keyword>
<reference evidence="2" key="1">
    <citation type="journal article" date="2014" name="Int. J. Syst. Evol. Microbiol.">
        <title>Complete genome sequence of Corynebacterium casei LMG S-19264T (=DSM 44701T), isolated from a smear-ripened cheese.</title>
        <authorList>
            <consortium name="US DOE Joint Genome Institute (JGI-PGF)"/>
            <person name="Walter F."/>
            <person name="Albersmeier A."/>
            <person name="Kalinowski J."/>
            <person name="Ruckert C."/>
        </authorList>
    </citation>
    <scope>NUCLEOTIDE SEQUENCE</scope>
    <source>
        <strain evidence="2">CGMCC 4.7430</strain>
    </source>
</reference>
<dbReference type="Proteomes" id="UP000660745">
    <property type="component" value="Unassembled WGS sequence"/>
</dbReference>
<dbReference type="InterPro" id="IPR039261">
    <property type="entry name" value="FNR_nucleotide-bd"/>
</dbReference>
<dbReference type="Gene3D" id="3.40.50.80">
    <property type="entry name" value="Nucleotide-binding domain of ferredoxin-NADP reductase (FNR) module"/>
    <property type="match status" value="1"/>
</dbReference>
<keyword evidence="1" id="KW-0472">Membrane</keyword>
<keyword evidence="1" id="KW-1133">Transmembrane helix</keyword>
<dbReference type="EMBL" id="BMNK01000001">
    <property type="protein sequence ID" value="GGP01115.1"/>
    <property type="molecule type" value="Genomic_DNA"/>
</dbReference>
<evidence type="ECO:0000313" key="2">
    <source>
        <dbReference type="EMBL" id="GGP01115.1"/>
    </source>
</evidence>
<evidence type="ECO:0000256" key="1">
    <source>
        <dbReference type="SAM" id="Phobius"/>
    </source>
</evidence>
<organism evidence="2 3">
    <name type="scientific">Nonomuraea glycinis</name>
    <dbReference type="NCBI Taxonomy" id="2047744"/>
    <lineage>
        <taxon>Bacteria</taxon>
        <taxon>Bacillati</taxon>
        <taxon>Actinomycetota</taxon>
        <taxon>Actinomycetes</taxon>
        <taxon>Streptosporangiales</taxon>
        <taxon>Streptosporangiaceae</taxon>
        <taxon>Nonomuraea</taxon>
    </lineage>
</organism>
<feature type="transmembrane region" description="Helical" evidence="1">
    <location>
        <begin position="26"/>
        <end position="45"/>
    </location>
</feature>
<gene>
    <name evidence="2" type="ORF">GCM10012278_03510</name>
</gene>
<feature type="transmembrane region" description="Helical" evidence="1">
    <location>
        <begin position="80"/>
        <end position="98"/>
    </location>
</feature>
<name>A0A917ZZB1_9ACTN</name>
<accession>A0A917ZZB1</accession>
<sequence length="225" mass="24095">MLFWCGVAVAEFGAVQPGYGLAWQPAAYAGAALLVALGLIVVRSAGRLRSRRAGRRLRLAAYLAGTLLVAYHLSAASPSPMTVTALLVYAVASVMAVWSHGGGAARTRATLLIATDLEPGTLRTLLAGRDQSTVAVYRTELITDELRELQERYGLVLVVGQEHDPRAKERLSASGLSRQVPDIADREVVLAGPRHFTRYVRGALARLAVPGTQVTTASVRLRQRA</sequence>
<dbReference type="SUPFAM" id="SSF52343">
    <property type="entry name" value="Ferredoxin reductase-like, C-terminal NADP-linked domain"/>
    <property type="match status" value="1"/>
</dbReference>
<evidence type="ECO:0000313" key="3">
    <source>
        <dbReference type="Proteomes" id="UP000660745"/>
    </source>
</evidence>
<proteinExistence type="predicted"/>
<dbReference type="AlphaFoldDB" id="A0A917ZZB1"/>
<feature type="transmembrane region" description="Helical" evidence="1">
    <location>
        <begin position="57"/>
        <end position="74"/>
    </location>
</feature>
<comment type="caution">
    <text evidence="2">The sequence shown here is derived from an EMBL/GenBank/DDBJ whole genome shotgun (WGS) entry which is preliminary data.</text>
</comment>